<evidence type="ECO:0000256" key="6">
    <source>
        <dbReference type="ARBA" id="ARBA00022777"/>
    </source>
</evidence>
<evidence type="ECO:0000259" key="10">
    <source>
        <dbReference type="SMART" id="SM00387"/>
    </source>
</evidence>
<dbReference type="EMBL" id="QWDE01000001">
    <property type="protein sequence ID" value="RFZ85238.1"/>
    <property type="molecule type" value="Genomic_DNA"/>
</dbReference>
<dbReference type="GO" id="GO:0004673">
    <property type="term" value="F:protein histidine kinase activity"/>
    <property type="evidence" value="ECO:0007669"/>
    <property type="project" value="UniProtKB-EC"/>
</dbReference>
<feature type="repeat" description="TPR" evidence="8">
    <location>
        <begin position="277"/>
        <end position="310"/>
    </location>
</feature>
<dbReference type="EC" id="2.7.13.3" evidence="2"/>
<feature type="domain" description="Histidine kinase/HSP90-like ATPase" evidence="10">
    <location>
        <begin position="669"/>
        <end position="765"/>
    </location>
</feature>
<dbReference type="InterPro" id="IPR019734">
    <property type="entry name" value="TPR_rpt"/>
</dbReference>
<dbReference type="OrthoDB" id="1523170at2"/>
<dbReference type="Gene3D" id="3.30.565.10">
    <property type="entry name" value="Histidine kinase-like ATPase, C-terminal domain"/>
    <property type="match status" value="1"/>
</dbReference>
<dbReference type="SUPFAM" id="SSF48452">
    <property type="entry name" value="TPR-like"/>
    <property type="match status" value="1"/>
</dbReference>
<evidence type="ECO:0000256" key="1">
    <source>
        <dbReference type="ARBA" id="ARBA00000085"/>
    </source>
</evidence>
<dbReference type="Proteomes" id="UP000260823">
    <property type="component" value="Unassembled WGS sequence"/>
</dbReference>
<feature type="transmembrane region" description="Helical" evidence="9">
    <location>
        <begin position="518"/>
        <end position="537"/>
    </location>
</feature>
<evidence type="ECO:0000256" key="5">
    <source>
        <dbReference type="ARBA" id="ARBA00022741"/>
    </source>
</evidence>
<comment type="catalytic activity">
    <reaction evidence="1">
        <text>ATP + protein L-histidine = ADP + protein N-phospho-L-histidine.</text>
        <dbReference type="EC" id="2.7.13.3"/>
    </reaction>
</comment>
<evidence type="ECO:0000256" key="9">
    <source>
        <dbReference type="SAM" id="Phobius"/>
    </source>
</evidence>
<gene>
    <name evidence="11" type="ORF">DYU05_06460</name>
</gene>
<accession>A0A3E2NW46</accession>
<keyword evidence="9" id="KW-0472">Membrane</keyword>
<dbReference type="PROSITE" id="PS50005">
    <property type="entry name" value="TPR"/>
    <property type="match status" value="1"/>
</dbReference>
<dbReference type="PANTHER" id="PTHR41523">
    <property type="entry name" value="TWO-COMPONENT SYSTEM SENSOR PROTEIN"/>
    <property type="match status" value="1"/>
</dbReference>
<dbReference type="InterPro" id="IPR003594">
    <property type="entry name" value="HATPase_dom"/>
</dbReference>
<dbReference type="Pfam" id="PF13181">
    <property type="entry name" value="TPR_8"/>
    <property type="match status" value="1"/>
</dbReference>
<dbReference type="InterPro" id="IPR011495">
    <property type="entry name" value="Sig_transdc_His_kin_sub2_dim/P"/>
</dbReference>
<dbReference type="PANTHER" id="PTHR41523:SF8">
    <property type="entry name" value="ETHYLENE RESPONSE SENSOR PROTEIN"/>
    <property type="match status" value="1"/>
</dbReference>
<dbReference type="Gene3D" id="1.25.40.10">
    <property type="entry name" value="Tetratricopeptide repeat domain"/>
    <property type="match status" value="3"/>
</dbReference>
<dbReference type="GO" id="GO:0005524">
    <property type="term" value="F:ATP binding"/>
    <property type="evidence" value="ECO:0007669"/>
    <property type="project" value="UniProtKB-KW"/>
</dbReference>
<dbReference type="RefSeq" id="WP_117382138.1">
    <property type="nucleotide sequence ID" value="NZ_QWDE01000001.1"/>
</dbReference>
<keyword evidence="5" id="KW-0547">Nucleotide-binding</keyword>
<proteinExistence type="predicted"/>
<evidence type="ECO:0000256" key="3">
    <source>
        <dbReference type="ARBA" id="ARBA00022553"/>
    </source>
</evidence>
<name>A0A3E2NW46_9SPHI</name>
<dbReference type="SMART" id="SM00028">
    <property type="entry name" value="TPR"/>
    <property type="match status" value="3"/>
</dbReference>
<keyword evidence="12" id="KW-1185">Reference proteome</keyword>
<evidence type="ECO:0000313" key="12">
    <source>
        <dbReference type="Proteomes" id="UP000260823"/>
    </source>
</evidence>
<dbReference type="Pfam" id="PF02518">
    <property type="entry name" value="HATPase_c"/>
    <property type="match status" value="1"/>
</dbReference>
<protein>
    <recommendedName>
        <fullName evidence="2">histidine kinase</fullName>
        <ecNumber evidence="2">2.7.13.3</ecNumber>
    </recommendedName>
</protein>
<keyword evidence="3" id="KW-0597">Phosphoprotein</keyword>
<dbReference type="SUPFAM" id="SSF55874">
    <property type="entry name" value="ATPase domain of HSP90 chaperone/DNA topoisomerase II/histidine kinase"/>
    <property type="match status" value="1"/>
</dbReference>
<keyword evidence="9" id="KW-0812">Transmembrane</keyword>
<dbReference type="InterPro" id="IPR011990">
    <property type="entry name" value="TPR-like_helical_dom_sf"/>
</dbReference>
<keyword evidence="9" id="KW-1133">Transmembrane helix</keyword>
<dbReference type="Pfam" id="PF07568">
    <property type="entry name" value="HisKA_2"/>
    <property type="match status" value="1"/>
</dbReference>
<evidence type="ECO:0000313" key="11">
    <source>
        <dbReference type="EMBL" id="RFZ85238.1"/>
    </source>
</evidence>
<evidence type="ECO:0000256" key="4">
    <source>
        <dbReference type="ARBA" id="ARBA00022679"/>
    </source>
</evidence>
<reference evidence="11 12" key="1">
    <citation type="submission" date="2018-08" db="EMBL/GenBank/DDBJ databases">
        <title>Mucilaginibacter terrae sp. nov., isolated from manganese diggings.</title>
        <authorList>
            <person name="Huang Y."/>
            <person name="Zhou Z."/>
        </authorList>
    </citation>
    <scope>NUCLEOTIDE SEQUENCE [LARGE SCALE GENOMIC DNA]</scope>
    <source>
        <strain evidence="11 12">ZH6</strain>
    </source>
</reference>
<organism evidence="11 12">
    <name type="scientific">Mucilaginibacter terrenus</name>
    <dbReference type="NCBI Taxonomy" id="2482727"/>
    <lineage>
        <taxon>Bacteria</taxon>
        <taxon>Pseudomonadati</taxon>
        <taxon>Bacteroidota</taxon>
        <taxon>Sphingobacteriia</taxon>
        <taxon>Sphingobacteriales</taxon>
        <taxon>Sphingobacteriaceae</taxon>
        <taxon>Mucilaginibacter</taxon>
    </lineage>
</organism>
<evidence type="ECO:0000256" key="7">
    <source>
        <dbReference type="ARBA" id="ARBA00022840"/>
    </source>
</evidence>
<sequence length="772" mass="89911">MIRYSFLYLLIAFPVLCFAQEPREKLFKRLKDAQIDSIRSDLYIRIANDYYLPNRNRSNLDSDIYYRIPKDFYLTDKHKLKDLDSAIFYFQKTILLSNRLSLNKRLYDAYLGMGKAYLAKNDIRECEKNYAKAANSAFINHDPGKEAMVWLDLVDGLLRARHSSKKEKWKELSMIASAYFKKIKKLAEQIKNDDRTSITVLGDMAIIYDRYRYTNLAEKEYIGIINKFQNSNASNINMVYLFLSQLYREHGSPDKALFYALKGLKSVKRMKDTTNTHWIYGELGLVYSELGQIDSSMTWYKRALKIRERIPGLPQEHLYRTAGFIIDQLNSQHKPIEGLSLINGLEKSNPPINNLGKALIAQVKAYCYSGLKQYKLAEKSYLLSLHLYPKDSTESFFYWSLKCDIGEFYLKQKQFKEAAYYLRAQDDFPYSDITKRRDIQFLLFKLDSISGHLNTSIRHFQLYKLLNDSIFNTTKSKQIAELQIKYASEKKEAAFKSLQKDSQIQFDKLKQSDQERKIFYMVISFMLALTGLLYFVYYNNRKKTRLINIKNISLGRLIAEKDTLLKEKETLVKEVHHRVKNNLQIVMSLLQRQSLFIANEEALMAIRNSEHRLYSIALIHQKLYQSENFTLVHMFEYINELIGYLQESFDLNGRIIFDKLVDKSDMNINIAVPLGLILNEAITNSIKYAFKEHKNAVIKIIFQKISDNDYLLQISDNGTGLPNGLNHKQTDSMGFNLMRGLSKQVGGSLVVENSCGVTISVQFQPAWSLHHL</sequence>
<dbReference type="Gene3D" id="3.30.450.20">
    <property type="entry name" value="PAS domain"/>
    <property type="match status" value="1"/>
</dbReference>
<evidence type="ECO:0000256" key="2">
    <source>
        <dbReference type="ARBA" id="ARBA00012438"/>
    </source>
</evidence>
<keyword evidence="7" id="KW-0067">ATP-binding</keyword>
<dbReference type="SMART" id="SM00387">
    <property type="entry name" value="HATPase_c"/>
    <property type="match status" value="1"/>
</dbReference>
<dbReference type="AlphaFoldDB" id="A0A3E2NW46"/>
<dbReference type="InterPro" id="IPR036890">
    <property type="entry name" value="HATPase_C_sf"/>
</dbReference>
<comment type="caution">
    <text evidence="11">The sequence shown here is derived from an EMBL/GenBank/DDBJ whole genome shotgun (WGS) entry which is preliminary data.</text>
</comment>
<evidence type="ECO:0000256" key="8">
    <source>
        <dbReference type="PROSITE-ProRule" id="PRU00339"/>
    </source>
</evidence>
<keyword evidence="6 11" id="KW-0418">Kinase</keyword>
<keyword evidence="8" id="KW-0802">TPR repeat</keyword>
<keyword evidence="4" id="KW-0808">Transferase</keyword>